<keyword evidence="10" id="KW-1185">Reference proteome</keyword>
<feature type="transmembrane region" description="Helical" evidence="7">
    <location>
        <begin position="309"/>
        <end position="332"/>
    </location>
</feature>
<dbReference type="Pfam" id="PF00528">
    <property type="entry name" value="BPD_transp_1"/>
    <property type="match status" value="1"/>
</dbReference>
<keyword evidence="6 7" id="KW-0472">Membrane</keyword>
<dbReference type="PANTHER" id="PTHR30193">
    <property type="entry name" value="ABC TRANSPORTER PERMEASE PROTEIN"/>
    <property type="match status" value="1"/>
</dbReference>
<protein>
    <submittedName>
        <fullName evidence="9">Sugar ABC transporter permease</fullName>
    </submittedName>
</protein>
<evidence type="ECO:0000256" key="2">
    <source>
        <dbReference type="ARBA" id="ARBA00022448"/>
    </source>
</evidence>
<sequence>MALVTEERGQASSLSSLLALPFHWFMAALNAPMSFVQRRFGIGGMGVVFLAPNMLIFGVFVLIPVAINVAYSLTGGTAIFMDGRHFVGLDQYRSLLNCENYAIPSTCQEDAFWQSVHNTAFFVVVQVTVLVLAALGTALVLNREMRSRGFWRSVFFFPVLLSPVVVGLIWKWILQRDGLLNAILLDFGFERTLWLAERHWAMFWAIFVSVWAHLGFYTLILLAGLQAIPRDLYEAAMMDGTGRLRTFWRITLPLLWPNLLVVVILALIRAVQIFDEAFVLTGGGPGTSTMFITQYIYETGFAHVLRNLGLASAASILMGIVLVALTALQLAVSNRRAKKEGA</sequence>
<organism evidence="9 10">
    <name type="scientific">Microvirga puerhi</name>
    <dbReference type="NCBI Taxonomy" id="2876078"/>
    <lineage>
        <taxon>Bacteria</taxon>
        <taxon>Pseudomonadati</taxon>
        <taxon>Pseudomonadota</taxon>
        <taxon>Alphaproteobacteria</taxon>
        <taxon>Hyphomicrobiales</taxon>
        <taxon>Methylobacteriaceae</taxon>
        <taxon>Microvirga</taxon>
    </lineage>
</organism>
<dbReference type="PROSITE" id="PS50928">
    <property type="entry name" value="ABC_TM1"/>
    <property type="match status" value="1"/>
</dbReference>
<evidence type="ECO:0000313" key="10">
    <source>
        <dbReference type="Proteomes" id="UP000704176"/>
    </source>
</evidence>
<keyword evidence="2 7" id="KW-0813">Transport</keyword>
<accession>A0ABS7VJ72</accession>
<feature type="transmembrane region" description="Helical" evidence="7">
    <location>
        <begin position="12"/>
        <end position="35"/>
    </location>
</feature>
<dbReference type="RefSeq" id="WP_224311641.1">
    <property type="nucleotide sequence ID" value="NZ_JAIRBM010000003.1"/>
</dbReference>
<evidence type="ECO:0000256" key="1">
    <source>
        <dbReference type="ARBA" id="ARBA00004651"/>
    </source>
</evidence>
<name>A0ABS7VJ72_9HYPH</name>
<dbReference type="PANTHER" id="PTHR30193:SF41">
    <property type="entry name" value="DIACETYLCHITOBIOSE UPTAKE SYSTEM PERMEASE PROTEIN NGCF"/>
    <property type="match status" value="1"/>
</dbReference>
<evidence type="ECO:0000313" key="9">
    <source>
        <dbReference type="EMBL" id="MBZ6075561.1"/>
    </source>
</evidence>
<dbReference type="Proteomes" id="UP000704176">
    <property type="component" value="Unassembled WGS sequence"/>
</dbReference>
<dbReference type="CDD" id="cd06261">
    <property type="entry name" value="TM_PBP2"/>
    <property type="match status" value="1"/>
</dbReference>
<keyword evidence="3" id="KW-1003">Cell membrane</keyword>
<dbReference type="EMBL" id="JAIRBM010000003">
    <property type="protein sequence ID" value="MBZ6075561.1"/>
    <property type="molecule type" value="Genomic_DNA"/>
</dbReference>
<feature type="domain" description="ABC transmembrane type-1" evidence="8">
    <location>
        <begin position="116"/>
        <end position="329"/>
    </location>
</feature>
<dbReference type="Gene3D" id="1.10.3720.10">
    <property type="entry name" value="MetI-like"/>
    <property type="match status" value="1"/>
</dbReference>
<comment type="subcellular location">
    <subcellularLocation>
        <location evidence="1 7">Cell membrane</location>
        <topology evidence="1 7">Multi-pass membrane protein</topology>
    </subcellularLocation>
</comment>
<feature type="transmembrane region" description="Helical" evidence="7">
    <location>
        <begin position="120"/>
        <end position="141"/>
    </location>
</feature>
<feature type="transmembrane region" description="Helical" evidence="7">
    <location>
        <begin position="247"/>
        <end position="268"/>
    </location>
</feature>
<evidence type="ECO:0000256" key="6">
    <source>
        <dbReference type="ARBA" id="ARBA00023136"/>
    </source>
</evidence>
<proteinExistence type="inferred from homology"/>
<dbReference type="InterPro" id="IPR035906">
    <property type="entry name" value="MetI-like_sf"/>
</dbReference>
<gene>
    <name evidence="9" type="ORF">K9B37_04555</name>
</gene>
<evidence type="ECO:0000259" key="8">
    <source>
        <dbReference type="PROSITE" id="PS50928"/>
    </source>
</evidence>
<evidence type="ECO:0000256" key="7">
    <source>
        <dbReference type="RuleBase" id="RU363032"/>
    </source>
</evidence>
<evidence type="ECO:0000256" key="3">
    <source>
        <dbReference type="ARBA" id="ARBA00022475"/>
    </source>
</evidence>
<feature type="transmembrane region" description="Helical" evidence="7">
    <location>
        <begin position="203"/>
        <end position="227"/>
    </location>
</feature>
<dbReference type="InterPro" id="IPR000515">
    <property type="entry name" value="MetI-like"/>
</dbReference>
<feature type="transmembrane region" description="Helical" evidence="7">
    <location>
        <begin position="153"/>
        <end position="173"/>
    </location>
</feature>
<evidence type="ECO:0000256" key="5">
    <source>
        <dbReference type="ARBA" id="ARBA00022989"/>
    </source>
</evidence>
<evidence type="ECO:0000256" key="4">
    <source>
        <dbReference type="ARBA" id="ARBA00022692"/>
    </source>
</evidence>
<dbReference type="SUPFAM" id="SSF161098">
    <property type="entry name" value="MetI-like"/>
    <property type="match status" value="1"/>
</dbReference>
<keyword evidence="4 7" id="KW-0812">Transmembrane</keyword>
<comment type="caution">
    <text evidence="9">The sequence shown here is derived from an EMBL/GenBank/DDBJ whole genome shotgun (WGS) entry which is preliminary data.</text>
</comment>
<keyword evidence="5 7" id="KW-1133">Transmembrane helix</keyword>
<feature type="transmembrane region" description="Helical" evidence="7">
    <location>
        <begin position="47"/>
        <end position="71"/>
    </location>
</feature>
<comment type="similarity">
    <text evidence="7">Belongs to the binding-protein-dependent transport system permease family.</text>
</comment>
<dbReference type="InterPro" id="IPR051393">
    <property type="entry name" value="ABC_transporter_permease"/>
</dbReference>
<reference evidence="9 10" key="1">
    <citation type="submission" date="2021-09" db="EMBL/GenBank/DDBJ databases">
        <title>The complete genome sequence of a new microorganism.</title>
        <authorList>
            <person name="Zi Z."/>
        </authorList>
    </citation>
    <scope>NUCLEOTIDE SEQUENCE [LARGE SCALE GENOMIC DNA]</scope>
    <source>
        <strain evidence="9 10">WGZ8</strain>
    </source>
</reference>